<reference evidence="4 5" key="1">
    <citation type="submission" date="2023-07" db="EMBL/GenBank/DDBJ databases">
        <title>Comparative genomics of wheat-associated soil bacteria to identify genetic determinants of phenazine resistance.</title>
        <authorList>
            <person name="Mouncey N."/>
        </authorList>
    </citation>
    <scope>NUCLEOTIDE SEQUENCE [LARGE SCALE GENOMIC DNA]</scope>
    <source>
        <strain evidence="4 5">B3I12</strain>
    </source>
</reference>
<feature type="compositionally biased region" description="Gly residues" evidence="2">
    <location>
        <begin position="39"/>
        <end position="52"/>
    </location>
</feature>
<dbReference type="GO" id="GO:0009003">
    <property type="term" value="F:signal peptidase activity"/>
    <property type="evidence" value="ECO:0007669"/>
    <property type="project" value="UniProtKB-EC"/>
</dbReference>
<name>A0ABU0QYG9_9ACTN</name>
<dbReference type="CDD" id="cd06462">
    <property type="entry name" value="Peptidase_S24_S26"/>
    <property type="match status" value="1"/>
</dbReference>
<evidence type="ECO:0000256" key="1">
    <source>
        <dbReference type="ARBA" id="ARBA00004401"/>
    </source>
</evidence>
<dbReference type="RefSeq" id="WP_307178432.1">
    <property type="nucleotide sequence ID" value="NZ_JAUSYP010000001.1"/>
</dbReference>
<organism evidence="4 5">
    <name type="scientific">Streptomyces africanus</name>
    <dbReference type="NCBI Taxonomy" id="231024"/>
    <lineage>
        <taxon>Bacteria</taxon>
        <taxon>Bacillati</taxon>
        <taxon>Actinomycetota</taxon>
        <taxon>Actinomycetes</taxon>
        <taxon>Kitasatosporales</taxon>
        <taxon>Streptomycetaceae</taxon>
        <taxon>Streptomyces</taxon>
    </lineage>
</organism>
<keyword evidence="5" id="KW-1185">Reference proteome</keyword>
<feature type="domain" description="Peptidase S26" evidence="3">
    <location>
        <begin position="114"/>
        <end position="147"/>
    </location>
</feature>
<keyword evidence="4" id="KW-0378">Hydrolase</keyword>
<feature type="region of interest" description="Disordered" evidence="2">
    <location>
        <begin position="39"/>
        <end position="59"/>
    </location>
</feature>
<protein>
    <submittedName>
        <fullName evidence="4">Signal peptidase I</fullName>
        <ecNumber evidence="4">3.4.21.89</ecNumber>
    </submittedName>
</protein>
<sequence>MKRVLGRWLMLVTVRGHSMEPGLRDGAVVLARRIGGRAGGGERLPGGGGGLPGRRSGSAGRRLRVGQVVVLPVQLPYGARVVGPVADGDGLWVKRVAALPGDPVPAGVPGCPGRVPPGRMAVLGDNAAVSTDSRTIGLVPVDVVVAVVLGTNARPPAAGRDGGPGATDATGRHRGLQEPRQ</sequence>
<dbReference type="InterPro" id="IPR019533">
    <property type="entry name" value="Peptidase_S26"/>
</dbReference>
<dbReference type="Gene3D" id="2.10.109.10">
    <property type="entry name" value="Umud Fragment, subunit A"/>
    <property type="match status" value="1"/>
</dbReference>
<dbReference type="Proteomes" id="UP001232755">
    <property type="component" value="Unassembled WGS sequence"/>
</dbReference>
<dbReference type="PRINTS" id="PR00727">
    <property type="entry name" value="LEADERPTASE"/>
</dbReference>
<comment type="caution">
    <text evidence="4">The sequence shown here is derived from an EMBL/GenBank/DDBJ whole genome shotgun (WGS) entry which is preliminary data.</text>
</comment>
<dbReference type="InterPro" id="IPR036286">
    <property type="entry name" value="LexA/Signal_pep-like_sf"/>
</dbReference>
<dbReference type="Pfam" id="PF10502">
    <property type="entry name" value="Peptidase_S26"/>
    <property type="match status" value="2"/>
</dbReference>
<evidence type="ECO:0000259" key="3">
    <source>
        <dbReference type="Pfam" id="PF10502"/>
    </source>
</evidence>
<feature type="region of interest" description="Disordered" evidence="2">
    <location>
        <begin position="153"/>
        <end position="181"/>
    </location>
</feature>
<evidence type="ECO:0000313" key="5">
    <source>
        <dbReference type="Proteomes" id="UP001232755"/>
    </source>
</evidence>
<proteinExistence type="predicted"/>
<comment type="subcellular location">
    <subcellularLocation>
        <location evidence="1">Cell membrane</location>
        <topology evidence="1">Single-pass type II membrane protein</topology>
    </subcellularLocation>
</comment>
<dbReference type="SUPFAM" id="SSF51306">
    <property type="entry name" value="LexA/Signal peptidase"/>
    <property type="match status" value="1"/>
</dbReference>
<accession>A0ABU0QYG9</accession>
<gene>
    <name evidence="4" type="ORF">QF034_006662</name>
</gene>
<evidence type="ECO:0000256" key="2">
    <source>
        <dbReference type="SAM" id="MobiDB-lite"/>
    </source>
</evidence>
<dbReference type="EMBL" id="JAUSYP010000001">
    <property type="protein sequence ID" value="MDQ0752431.1"/>
    <property type="molecule type" value="Genomic_DNA"/>
</dbReference>
<dbReference type="EC" id="3.4.21.89" evidence="4"/>
<evidence type="ECO:0000313" key="4">
    <source>
        <dbReference type="EMBL" id="MDQ0752431.1"/>
    </source>
</evidence>
<dbReference type="InterPro" id="IPR000223">
    <property type="entry name" value="Pept_S26A_signal_pept_1"/>
</dbReference>
<feature type="domain" description="Peptidase S26" evidence="3">
    <location>
        <begin position="9"/>
        <end position="104"/>
    </location>
</feature>